<sequence>MPEANDSGVAVKQHAGRASEGLARVLSSRREPRIALVGAGLAGSSLALALLWRGFRGQVTLFDSRTDFSREQRWCSWGPLPEPLSDLTDASWPAWKVICGSKRVLCRLPERPYLHLYAPRFFNYAHQQLEKAPGFALNLGVAVHIIEEKRDRVRLQTDAGELEADFVFDSRPTGQAGGSPPHPSDQAILYQSFRGWVLELGQRCLETGALTLMDFNTTQGNGISFIYVLPFSADRALVESTSLSQQPDSKEEHVARIRDYLERLGVREYLVSAEEWGLLPMTTTSLPNRPGRKWVRIGQAGGALRPSSGYTLVNALRQSQAIADALIEGRAPRSRPISRKYMIFDDIFLEVLRTSPELVREGLVNMFERIREDAVVRFLSSESSFADDARLVAALPKTPFARAALRRFKTYVTPLIR</sequence>
<keyword evidence="1" id="KW-1133">Transmembrane helix</keyword>
<dbReference type="Proteomes" id="UP000006637">
    <property type="component" value="Chromosome"/>
</dbReference>
<dbReference type="Pfam" id="PF05834">
    <property type="entry name" value="Lycopene_cycl"/>
    <property type="match status" value="1"/>
</dbReference>
<dbReference type="STRING" id="266117.Rxyl_2038"/>
<dbReference type="PhylomeDB" id="Q1AUE5"/>
<organism evidence="2 3">
    <name type="scientific">Rubrobacter xylanophilus (strain DSM 9941 / JCM 11954 / NBRC 16129 / PRD-1)</name>
    <dbReference type="NCBI Taxonomy" id="266117"/>
    <lineage>
        <taxon>Bacteria</taxon>
        <taxon>Bacillati</taxon>
        <taxon>Actinomycetota</taxon>
        <taxon>Rubrobacteria</taxon>
        <taxon>Rubrobacterales</taxon>
        <taxon>Rubrobacteraceae</taxon>
        <taxon>Rubrobacter</taxon>
    </lineage>
</organism>
<proteinExistence type="predicted"/>
<name>Q1AUE5_RUBXD</name>
<evidence type="ECO:0000313" key="3">
    <source>
        <dbReference type="Proteomes" id="UP000006637"/>
    </source>
</evidence>
<dbReference type="InterPro" id="IPR036188">
    <property type="entry name" value="FAD/NAD-bd_sf"/>
</dbReference>
<dbReference type="RefSeq" id="WP_011564998.1">
    <property type="nucleotide sequence ID" value="NC_008148.1"/>
</dbReference>
<accession>Q1AUE5</accession>
<dbReference type="OrthoDB" id="24355at2"/>
<evidence type="ECO:0000256" key="1">
    <source>
        <dbReference type="SAM" id="Phobius"/>
    </source>
</evidence>
<dbReference type="AlphaFoldDB" id="Q1AUE5"/>
<dbReference type="Gene3D" id="3.50.50.60">
    <property type="entry name" value="FAD/NAD(P)-binding domain"/>
    <property type="match status" value="1"/>
</dbReference>
<protein>
    <submittedName>
        <fullName evidence="2">Lycopene beta and epsilon cyclase</fullName>
    </submittedName>
</protein>
<dbReference type="KEGG" id="rxy:Rxyl_2038"/>
<gene>
    <name evidence="2" type="ordered locus">Rxyl_2038</name>
</gene>
<reference evidence="2 3" key="1">
    <citation type="submission" date="2006-06" db="EMBL/GenBank/DDBJ databases">
        <title>Complete sequence of Rubrobacter xylanophilus DSM 9941.</title>
        <authorList>
            <consortium name="US DOE Joint Genome Institute"/>
            <person name="Copeland A."/>
            <person name="Lucas S."/>
            <person name="Lapidus A."/>
            <person name="Barry K."/>
            <person name="Detter J.C."/>
            <person name="Glavina del Rio T."/>
            <person name="Hammon N."/>
            <person name="Israni S."/>
            <person name="Dalin E."/>
            <person name="Tice H."/>
            <person name="Pitluck S."/>
            <person name="Munk A.C."/>
            <person name="Brettin T."/>
            <person name="Bruce D."/>
            <person name="Han C."/>
            <person name="Tapia R."/>
            <person name="Gilna P."/>
            <person name="Schmutz J."/>
            <person name="Larimer F."/>
            <person name="Land M."/>
            <person name="Hauser L."/>
            <person name="Kyrpides N."/>
            <person name="Lykidis A."/>
            <person name="da Costa M.S."/>
            <person name="Rainey F.A."/>
            <person name="Empadinhas N."/>
            <person name="Jolivet E."/>
            <person name="Battista J.R."/>
            <person name="Richardson P."/>
        </authorList>
    </citation>
    <scope>NUCLEOTIDE SEQUENCE [LARGE SCALE GENOMIC DNA]</scope>
    <source>
        <strain evidence="3">DSM 9941 / JCM 11954 / NBRC 16129 / PRD-1</strain>
    </source>
</reference>
<dbReference type="SUPFAM" id="SSF51905">
    <property type="entry name" value="FAD/NAD(P)-binding domain"/>
    <property type="match status" value="1"/>
</dbReference>
<keyword evidence="1" id="KW-0812">Transmembrane</keyword>
<keyword evidence="3" id="KW-1185">Reference proteome</keyword>
<feature type="transmembrane region" description="Helical" evidence="1">
    <location>
        <begin position="34"/>
        <end position="55"/>
    </location>
</feature>
<keyword evidence="1" id="KW-0472">Membrane</keyword>
<evidence type="ECO:0000313" key="2">
    <source>
        <dbReference type="EMBL" id="ABG04983.1"/>
    </source>
</evidence>
<dbReference type="EMBL" id="CP000386">
    <property type="protein sequence ID" value="ABG04983.1"/>
    <property type="molecule type" value="Genomic_DNA"/>
</dbReference>
<dbReference type="eggNOG" id="COG0644">
    <property type="taxonomic scope" value="Bacteria"/>
</dbReference>
<dbReference type="HOGENOM" id="CLU_042644_0_0_11"/>